<evidence type="ECO:0000313" key="6">
    <source>
        <dbReference type="EMBL" id="RAI00610.1"/>
    </source>
</evidence>
<dbReference type="InterPro" id="IPR030678">
    <property type="entry name" value="Peptide/Ni-bd"/>
</dbReference>
<evidence type="ECO:0000256" key="1">
    <source>
        <dbReference type="ARBA" id="ARBA00004418"/>
    </source>
</evidence>
<dbReference type="Proteomes" id="UP000249590">
    <property type="component" value="Unassembled WGS sequence"/>
</dbReference>
<dbReference type="SUPFAM" id="SSF53850">
    <property type="entry name" value="Periplasmic binding protein-like II"/>
    <property type="match status" value="1"/>
</dbReference>
<dbReference type="PIRSF" id="PIRSF002741">
    <property type="entry name" value="MppA"/>
    <property type="match status" value="1"/>
</dbReference>
<dbReference type="GO" id="GO:0043190">
    <property type="term" value="C:ATP-binding cassette (ABC) transporter complex"/>
    <property type="evidence" value="ECO:0007669"/>
    <property type="project" value="InterPro"/>
</dbReference>
<feature type="chain" id="PRO_5032398429" evidence="4">
    <location>
        <begin position="26"/>
        <end position="599"/>
    </location>
</feature>
<dbReference type="InterPro" id="IPR000914">
    <property type="entry name" value="SBP_5_dom"/>
</dbReference>
<dbReference type="GO" id="GO:1904680">
    <property type="term" value="F:peptide transmembrane transporter activity"/>
    <property type="evidence" value="ECO:0007669"/>
    <property type="project" value="TreeGrafter"/>
</dbReference>
<dbReference type="PANTHER" id="PTHR30290">
    <property type="entry name" value="PERIPLASMIC BINDING COMPONENT OF ABC TRANSPORTER"/>
    <property type="match status" value="1"/>
</dbReference>
<feature type="signal peptide" evidence="4">
    <location>
        <begin position="1"/>
        <end position="25"/>
    </location>
</feature>
<evidence type="ECO:0000256" key="2">
    <source>
        <dbReference type="ARBA" id="ARBA00005695"/>
    </source>
</evidence>
<dbReference type="EMBL" id="QHHQ01000003">
    <property type="protein sequence ID" value="RAI00610.1"/>
    <property type="molecule type" value="Genomic_DNA"/>
</dbReference>
<dbReference type="Gene3D" id="3.10.105.10">
    <property type="entry name" value="Dipeptide-binding Protein, Domain 3"/>
    <property type="match status" value="1"/>
</dbReference>
<dbReference type="CDD" id="cd08497">
    <property type="entry name" value="MbnE-like"/>
    <property type="match status" value="1"/>
</dbReference>
<dbReference type="PANTHER" id="PTHR30290:SF64">
    <property type="entry name" value="ABC TRANSPORTER PERIPLASMIC BINDING PROTEIN"/>
    <property type="match status" value="1"/>
</dbReference>
<sequence>MHRRIVRALSVAAAAATLIATPAAADYGIAMHGEPVLSRGEPLPYVDVDAPKGGRVTFAVLGSFDNLNVLIPRGSYAPGMRDATFGNFVYESLLERNASEPFSLYGFLASDVSVPPERDSVTFTIDERAAFSDGHPLTAEDVVFSYELLKSQGRPYMRQYYGKVASVETPDERTVTFRFADASDRELPLIIGLMPILPAHATDVDAFGKTTLSPPIGTGPYTLGTVNPGRDITFVRNPDYWGAGHALNKGRYNFEEVVFRFFRDETSLFEAFKAGNTDFHLEGDAGRWTTGYDFPAMADGREVREAIPLGIPRGMYAFVFNTRRPPFDNVDVRAAMNLLFDFTWINANLFSGQLNRTDSYFTASELAATGHPASERERELLASYPDAVLPEIMDGTWTPPKLDGSGRDRTAIREALEHFAAAGWRIDGGRLVNEKGEPFGFEILVATRDDERLALAYQRLLRPVGIEARIRYVDSSQYNARLLAFDFDMIRFYWPASLSPGNEQINRWSQKSADLEGSFNFAGTRSPAADAMIDALLAARSTEDFVDAVRALDRVLLSGLYVIPLYHTPAQWVAYTTRIAHPEVQSLYGVELETWWVKP</sequence>
<comment type="subcellular location">
    <subcellularLocation>
        <location evidence="1">Periplasm</location>
    </subcellularLocation>
</comment>
<dbReference type="GO" id="GO:0015833">
    <property type="term" value="P:peptide transport"/>
    <property type="evidence" value="ECO:0007669"/>
    <property type="project" value="TreeGrafter"/>
</dbReference>
<protein>
    <submittedName>
        <fullName evidence="6">ABC transporter substrate-binding protein</fullName>
    </submittedName>
</protein>
<evidence type="ECO:0000256" key="3">
    <source>
        <dbReference type="ARBA" id="ARBA00022729"/>
    </source>
</evidence>
<comment type="caution">
    <text evidence="6">The sequence shown here is derived from an EMBL/GenBank/DDBJ whole genome shotgun (WGS) entry which is preliminary data.</text>
</comment>
<keyword evidence="3 4" id="KW-0732">Signal</keyword>
<dbReference type="AlphaFoldDB" id="A0A8B2NQL5"/>
<comment type="similarity">
    <text evidence="2">Belongs to the bacterial solute-binding protein 5 family.</text>
</comment>
<name>A0A8B2NQL5_9HYPH</name>
<reference evidence="6 7" key="1">
    <citation type="submission" date="2018-05" db="EMBL/GenBank/DDBJ databases">
        <title>Acuticoccus sediminis sp. nov., isolated from deep-sea sediment of Indian Ocean.</title>
        <authorList>
            <person name="Liu X."/>
            <person name="Lai Q."/>
            <person name="Du Y."/>
            <person name="Sun F."/>
            <person name="Zhang X."/>
            <person name="Wang S."/>
            <person name="Shao Z."/>
        </authorList>
    </citation>
    <scope>NUCLEOTIDE SEQUENCE [LARGE SCALE GENOMIC DNA]</scope>
    <source>
        <strain evidence="6 7">PTG4-2</strain>
    </source>
</reference>
<dbReference type="InterPro" id="IPR039424">
    <property type="entry name" value="SBP_5"/>
</dbReference>
<dbReference type="OrthoDB" id="9803988at2"/>
<dbReference type="Gene3D" id="3.40.190.10">
    <property type="entry name" value="Periplasmic binding protein-like II"/>
    <property type="match status" value="1"/>
</dbReference>
<accession>A0A8B2NQL5</accession>
<feature type="domain" description="Solute-binding protein family 5" evidence="5">
    <location>
        <begin position="106"/>
        <end position="512"/>
    </location>
</feature>
<keyword evidence="7" id="KW-1185">Reference proteome</keyword>
<gene>
    <name evidence="6" type="ORF">DLJ53_15240</name>
</gene>
<organism evidence="6 7">
    <name type="scientific">Acuticoccus sediminis</name>
    <dbReference type="NCBI Taxonomy" id="2184697"/>
    <lineage>
        <taxon>Bacteria</taxon>
        <taxon>Pseudomonadati</taxon>
        <taxon>Pseudomonadota</taxon>
        <taxon>Alphaproteobacteria</taxon>
        <taxon>Hyphomicrobiales</taxon>
        <taxon>Amorphaceae</taxon>
        <taxon>Acuticoccus</taxon>
    </lineage>
</organism>
<dbReference type="Pfam" id="PF00496">
    <property type="entry name" value="SBP_bac_5"/>
    <property type="match status" value="1"/>
</dbReference>
<evidence type="ECO:0000313" key="7">
    <source>
        <dbReference type="Proteomes" id="UP000249590"/>
    </source>
</evidence>
<dbReference type="GO" id="GO:0030288">
    <property type="term" value="C:outer membrane-bounded periplasmic space"/>
    <property type="evidence" value="ECO:0007669"/>
    <property type="project" value="TreeGrafter"/>
</dbReference>
<proteinExistence type="inferred from homology"/>
<dbReference type="GO" id="GO:0042884">
    <property type="term" value="P:microcin transport"/>
    <property type="evidence" value="ECO:0007669"/>
    <property type="project" value="TreeGrafter"/>
</dbReference>
<evidence type="ECO:0000259" key="5">
    <source>
        <dbReference type="Pfam" id="PF00496"/>
    </source>
</evidence>
<evidence type="ECO:0000256" key="4">
    <source>
        <dbReference type="SAM" id="SignalP"/>
    </source>
</evidence>